<organism evidence="1 2">
    <name type="scientific">Candidatus Yanofskybacteria bacterium RIFCSPHIGHO2_02_FULL_50_12</name>
    <dbReference type="NCBI Taxonomy" id="1802685"/>
    <lineage>
        <taxon>Bacteria</taxon>
        <taxon>Candidatus Yanofskyibacteriota</taxon>
    </lineage>
</organism>
<reference evidence="1 2" key="1">
    <citation type="journal article" date="2016" name="Nat. Commun.">
        <title>Thousands of microbial genomes shed light on interconnected biogeochemical processes in an aquifer system.</title>
        <authorList>
            <person name="Anantharaman K."/>
            <person name="Brown C.T."/>
            <person name="Hug L.A."/>
            <person name="Sharon I."/>
            <person name="Castelle C.J."/>
            <person name="Probst A.J."/>
            <person name="Thomas B.C."/>
            <person name="Singh A."/>
            <person name="Wilkins M.J."/>
            <person name="Karaoz U."/>
            <person name="Brodie E.L."/>
            <person name="Williams K.H."/>
            <person name="Hubbard S.S."/>
            <person name="Banfield J.F."/>
        </authorList>
    </citation>
    <scope>NUCLEOTIDE SEQUENCE [LARGE SCALE GENOMIC DNA]</scope>
</reference>
<protein>
    <submittedName>
        <fullName evidence="1">Uncharacterized protein</fullName>
    </submittedName>
</protein>
<evidence type="ECO:0000313" key="1">
    <source>
        <dbReference type="EMBL" id="OGN17759.1"/>
    </source>
</evidence>
<comment type="caution">
    <text evidence="1">The sequence shown here is derived from an EMBL/GenBank/DDBJ whole genome shotgun (WGS) entry which is preliminary data.</text>
</comment>
<dbReference type="STRING" id="1802685.A3C88_02190"/>
<gene>
    <name evidence="1" type="ORF">A3C88_02190</name>
</gene>
<name>A0A1F8FZQ4_9BACT</name>
<dbReference type="InterPro" id="IPR029063">
    <property type="entry name" value="SAM-dependent_MTases_sf"/>
</dbReference>
<dbReference type="Gene3D" id="3.40.50.150">
    <property type="entry name" value="Vaccinia Virus protein VP39"/>
    <property type="match status" value="2"/>
</dbReference>
<dbReference type="EMBL" id="MGJZ01000005">
    <property type="protein sequence ID" value="OGN17759.1"/>
    <property type="molecule type" value="Genomic_DNA"/>
</dbReference>
<proteinExistence type="predicted"/>
<evidence type="ECO:0000313" key="2">
    <source>
        <dbReference type="Proteomes" id="UP000178117"/>
    </source>
</evidence>
<dbReference type="Proteomes" id="UP000178117">
    <property type="component" value="Unassembled WGS sequence"/>
</dbReference>
<sequence length="359" mass="40675">MKIKPLDGAPFMSDNCWQAVLDAVRDRAKQKQSVRILEWGSGNSTIHLARLGGEIGTPFKITSVEHETRFFGHLAESVLAACAEKGTCEAVWQPLRGFSIPVSHIGNVSRDRRDLRGDSLTWQIMLGNKHFQYIDGFKPYFGFSPLKIIKNLVKLGLLELSYRIWLGAGLARSLGREQKDRLGNIAWRGGEAQQNFLDYFQNNPAAGRLRIACGNMDIYLWHLPGLRPPMMKDEIILDGPITQLQDYVMIPVDSQFDVIFIDGRARISCIKRVHRDTMLDTNGWLFVHDAFRSEMSEAFRLFGPAATFLNGSNVMINGKHRADERFGPPFIKAGNALDAARWEIAQELFVYKRHEHTDS</sequence>
<dbReference type="AlphaFoldDB" id="A0A1F8FZQ4"/>
<accession>A0A1F8FZQ4</accession>